<proteinExistence type="predicted"/>
<gene>
    <name evidence="3" type="ORF">BCR33DRAFT_694678</name>
</gene>
<dbReference type="SUPFAM" id="SSF56300">
    <property type="entry name" value="Metallo-dependent phosphatases"/>
    <property type="match status" value="1"/>
</dbReference>
<evidence type="ECO:0000313" key="3">
    <source>
        <dbReference type="EMBL" id="ORY50942.1"/>
    </source>
</evidence>
<dbReference type="PRINTS" id="PR00114">
    <property type="entry name" value="STPHPHTASE"/>
</dbReference>
<sequence length="323" mass="35690">MIRAILFLATFALVALGSKQQPIVGGSPKRIVAVGDFHGDMPQVKKVLRMAGIVDKDLQWVGGDASFVHTGDVVDRGPDTIQLFQLLQRLYNESQNPTATHSVYPLLGNHEIMNLSGDLRYVTEEDYASFGGRNQRKQAWSESGWIGKLLMNTLSNVTLELDGTVFVHGGITPDWARLGVDGMNKQVRDAMQRKSWRDPIFGGDGPFWYRGYALDREAVVCKELKKALKYLGAKRMVIGHTPQYENGQILSRCNGSVFVIDVGISSAYGANCAALEIVGDTVTALYCINGKPDQARRVDLTPKRSNVQGRLRLVRIIVLLQIS</sequence>
<dbReference type="InterPro" id="IPR004843">
    <property type="entry name" value="Calcineurin-like_PHP"/>
</dbReference>
<feature type="domain" description="Calcineurin-like phosphoesterase" evidence="2">
    <location>
        <begin position="30"/>
        <end position="244"/>
    </location>
</feature>
<feature type="signal peptide" evidence="1">
    <location>
        <begin position="1"/>
        <end position="17"/>
    </location>
</feature>
<dbReference type="AlphaFoldDB" id="A0A1Y2CV91"/>
<dbReference type="STRING" id="329046.A0A1Y2CV91"/>
<dbReference type="GO" id="GO:0016787">
    <property type="term" value="F:hydrolase activity"/>
    <property type="evidence" value="ECO:0007669"/>
    <property type="project" value="InterPro"/>
</dbReference>
<name>A0A1Y2CV91_9FUNG</name>
<evidence type="ECO:0000259" key="2">
    <source>
        <dbReference type="Pfam" id="PF00149"/>
    </source>
</evidence>
<reference evidence="3 4" key="1">
    <citation type="submission" date="2016-07" db="EMBL/GenBank/DDBJ databases">
        <title>Pervasive Adenine N6-methylation of Active Genes in Fungi.</title>
        <authorList>
            <consortium name="DOE Joint Genome Institute"/>
            <person name="Mondo S.J."/>
            <person name="Dannebaum R.O."/>
            <person name="Kuo R.C."/>
            <person name="Labutti K."/>
            <person name="Haridas S."/>
            <person name="Kuo A."/>
            <person name="Salamov A."/>
            <person name="Ahrendt S.R."/>
            <person name="Lipzen A."/>
            <person name="Sullivan W."/>
            <person name="Andreopoulos W.B."/>
            <person name="Clum A."/>
            <person name="Lindquist E."/>
            <person name="Daum C."/>
            <person name="Ramamoorthy G.K."/>
            <person name="Gryganskyi A."/>
            <person name="Culley D."/>
            <person name="Magnuson J.K."/>
            <person name="James T.Y."/>
            <person name="O'Malley M.A."/>
            <person name="Stajich J.E."/>
            <person name="Spatafora J.W."/>
            <person name="Visel A."/>
            <person name="Grigoriev I.V."/>
        </authorList>
    </citation>
    <scope>NUCLEOTIDE SEQUENCE [LARGE SCALE GENOMIC DNA]</scope>
    <source>
        <strain evidence="3 4">JEL800</strain>
    </source>
</reference>
<dbReference type="InterPro" id="IPR029052">
    <property type="entry name" value="Metallo-depent_PP-like"/>
</dbReference>
<dbReference type="OrthoDB" id="5976022at2759"/>
<protein>
    <submittedName>
        <fullName evidence="3">Metallo-dependent phosphatase</fullName>
    </submittedName>
</protein>
<dbReference type="PANTHER" id="PTHR46546:SF4">
    <property type="entry name" value="SHEWANELLA-LIKE PROTEIN PHOSPHATASE 1"/>
    <property type="match status" value="1"/>
</dbReference>
<evidence type="ECO:0000313" key="4">
    <source>
        <dbReference type="Proteomes" id="UP000193642"/>
    </source>
</evidence>
<organism evidence="3 4">
    <name type="scientific">Rhizoclosmatium globosum</name>
    <dbReference type="NCBI Taxonomy" id="329046"/>
    <lineage>
        <taxon>Eukaryota</taxon>
        <taxon>Fungi</taxon>
        <taxon>Fungi incertae sedis</taxon>
        <taxon>Chytridiomycota</taxon>
        <taxon>Chytridiomycota incertae sedis</taxon>
        <taxon>Chytridiomycetes</taxon>
        <taxon>Chytridiales</taxon>
        <taxon>Chytriomycetaceae</taxon>
        <taxon>Rhizoclosmatium</taxon>
    </lineage>
</organism>
<dbReference type="Gene3D" id="3.60.21.10">
    <property type="match status" value="1"/>
</dbReference>
<dbReference type="EMBL" id="MCGO01000006">
    <property type="protein sequence ID" value="ORY50942.1"/>
    <property type="molecule type" value="Genomic_DNA"/>
</dbReference>
<keyword evidence="4" id="KW-1185">Reference proteome</keyword>
<evidence type="ECO:0000256" key="1">
    <source>
        <dbReference type="SAM" id="SignalP"/>
    </source>
</evidence>
<comment type="caution">
    <text evidence="3">The sequence shown here is derived from an EMBL/GenBank/DDBJ whole genome shotgun (WGS) entry which is preliminary data.</text>
</comment>
<keyword evidence="1" id="KW-0732">Signal</keyword>
<dbReference type="Pfam" id="PF00149">
    <property type="entry name" value="Metallophos"/>
    <property type="match status" value="1"/>
</dbReference>
<accession>A0A1Y2CV91</accession>
<dbReference type="PANTHER" id="PTHR46546">
    <property type="entry name" value="SHEWANELLA-LIKE PROTEIN PHOSPHATASE 1"/>
    <property type="match status" value="1"/>
</dbReference>
<feature type="chain" id="PRO_5012553525" evidence="1">
    <location>
        <begin position="18"/>
        <end position="323"/>
    </location>
</feature>
<dbReference type="Proteomes" id="UP000193642">
    <property type="component" value="Unassembled WGS sequence"/>
</dbReference>
<dbReference type="InterPro" id="IPR006186">
    <property type="entry name" value="Ser/Thr-sp_prot-phosphatase"/>
</dbReference>